<evidence type="ECO:0000313" key="2">
    <source>
        <dbReference type="EMBL" id="MCO8275454.1"/>
    </source>
</evidence>
<dbReference type="InterPro" id="IPR036188">
    <property type="entry name" value="FAD/NAD-bd_sf"/>
</dbReference>
<evidence type="ECO:0000259" key="1">
    <source>
        <dbReference type="Pfam" id="PF01266"/>
    </source>
</evidence>
<protein>
    <submittedName>
        <fullName evidence="2">FAD-dependent oxidoreductase</fullName>
    </submittedName>
</protein>
<dbReference type="Gene3D" id="3.50.50.60">
    <property type="entry name" value="FAD/NAD(P)-binding domain"/>
    <property type="match status" value="1"/>
</dbReference>
<sequence length="433" mass="47385">MDISIVGLGPTGCFLALALARRGHRITVVERDRGPVAGRWTRRGVVQFHQPHGIRTQVVDALRAELPDMLEVVRSAGGQVLPAPGSEDVRLGIRRSVYESVFWDAVRADARIEVLPTTARDASYAADGRVTLVTDHGVVTSDLVLNATGRARFLDDRRAPGLDADPGIAYASRQYQVAERGLAAFADGQAVSGTLPGYSVMLFRQDSDVVSTLFVHESADDEFAVIRLPSAYDAVTAAVPALASLMRPESVRPISPVHVGRRMRNVYRGRLTEADEDVTPGVVHVGDAQFSPSPMNGRGMATSLLQARHLIDLVEAGHDVLTMARMFDEWCRAEMLPWFHVQVADDVSLVRQWHGLDLEVDGRLPPSVIAKAHADDEHYRETINHYLDMRLPPSVLIPMEPATRAKLASGWRPPFADGPSRAELLRTARAALT</sequence>
<accession>A0ABT1DX69</accession>
<keyword evidence="3" id="KW-1185">Reference proteome</keyword>
<evidence type="ECO:0000313" key="3">
    <source>
        <dbReference type="Proteomes" id="UP001523369"/>
    </source>
</evidence>
<dbReference type="Proteomes" id="UP001523369">
    <property type="component" value="Unassembled WGS sequence"/>
</dbReference>
<dbReference type="InterPro" id="IPR006076">
    <property type="entry name" value="FAD-dep_OxRdtase"/>
</dbReference>
<reference evidence="2 3" key="1">
    <citation type="submission" date="2022-06" db="EMBL/GenBank/DDBJ databases">
        <title>New Species of the Genus Actinoplanes, ActinopZanes ferrugineus.</title>
        <authorList>
            <person name="Ding P."/>
        </authorList>
    </citation>
    <scope>NUCLEOTIDE SEQUENCE [LARGE SCALE GENOMIC DNA]</scope>
    <source>
        <strain evidence="2 3">TRM88003</strain>
    </source>
</reference>
<feature type="domain" description="FAD dependent oxidoreductase" evidence="1">
    <location>
        <begin position="2"/>
        <end position="36"/>
    </location>
</feature>
<dbReference type="PRINTS" id="PR00420">
    <property type="entry name" value="RNGMNOXGNASE"/>
</dbReference>
<organism evidence="2 3">
    <name type="scientific">Paractinoplanes aksuensis</name>
    <dbReference type="NCBI Taxonomy" id="2939490"/>
    <lineage>
        <taxon>Bacteria</taxon>
        <taxon>Bacillati</taxon>
        <taxon>Actinomycetota</taxon>
        <taxon>Actinomycetes</taxon>
        <taxon>Micromonosporales</taxon>
        <taxon>Micromonosporaceae</taxon>
        <taxon>Paractinoplanes</taxon>
    </lineage>
</organism>
<dbReference type="RefSeq" id="WP_253241518.1">
    <property type="nucleotide sequence ID" value="NZ_JAMYJR010000038.1"/>
</dbReference>
<proteinExistence type="predicted"/>
<dbReference type="EMBL" id="JAMYJR010000038">
    <property type="protein sequence ID" value="MCO8275454.1"/>
    <property type="molecule type" value="Genomic_DNA"/>
</dbReference>
<comment type="caution">
    <text evidence="2">The sequence shown here is derived from an EMBL/GenBank/DDBJ whole genome shotgun (WGS) entry which is preliminary data.</text>
</comment>
<gene>
    <name evidence="2" type="ORF">M1L60_33215</name>
</gene>
<name>A0ABT1DX69_9ACTN</name>
<dbReference type="SUPFAM" id="SSF51905">
    <property type="entry name" value="FAD/NAD(P)-binding domain"/>
    <property type="match status" value="1"/>
</dbReference>
<dbReference type="Pfam" id="PF01266">
    <property type="entry name" value="DAO"/>
    <property type="match status" value="1"/>
</dbReference>